<dbReference type="SUPFAM" id="SSF103652">
    <property type="entry name" value="G protein-binding domain"/>
    <property type="match status" value="1"/>
</dbReference>
<feature type="compositionally biased region" description="Low complexity" evidence="2">
    <location>
        <begin position="71"/>
        <end position="89"/>
    </location>
</feature>
<dbReference type="InterPro" id="IPR018514">
    <property type="entry name" value="Rabaptin_CC"/>
</dbReference>
<accession>A0A1X7UN29</accession>
<evidence type="ECO:0000259" key="3">
    <source>
        <dbReference type="Pfam" id="PF03528"/>
    </source>
</evidence>
<dbReference type="KEGG" id="aqu:100632415"/>
<feature type="region of interest" description="Disordered" evidence="2">
    <location>
        <begin position="351"/>
        <end position="380"/>
    </location>
</feature>
<proteinExistence type="predicted"/>
<evidence type="ECO:0000313" key="4">
    <source>
        <dbReference type="EnsemblMetazoa" id="Aqu2.1.28822_001"/>
    </source>
</evidence>
<evidence type="ECO:0000313" key="5">
    <source>
        <dbReference type="Proteomes" id="UP000007879"/>
    </source>
</evidence>
<feature type="domain" description="Rabaptin coiled-coil" evidence="3">
    <location>
        <begin position="91"/>
        <end position="208"/>
    </location>
</feature>
<feature type="compositionally biased region" description="Polar residues" evidence="2">
    <location>
        <begin position="244"/>
        <end position="255"/>
    </location>
</feature>
<sequence length="871" mass="98173">MAERQNPFSPSNSSAPPLIPTPTSLPSTDPALRAGFLAQAPQEQPMYATIAPKSQRKDHTSHPPSLPPPTMSLSPSSSVGPSDGGSNPSTLALRVKYLEGMVSRLTSEKKGMEEEFGRQRKRFMEQMISSEGEMKKFNEILKKNKQQIETLNVSLLQKDEEMSSMAKTMNASLRETFDSDRVKYEEEISILKLKLQETSHEHQVQVQKLKAELSREKKRTAALTDSKSDSNLLDVQSPVKPSSGRKSPQRTSQTIPVPAAPNQPQSSSSSAALNFSSEGSLESSMIQAAHDAKLLKSVVVPLEAEIEMLRMQLKDSQDRLKVYEGKASGSFLTASPEPLSASVSELLVTPTATGPDRSVSPLETGGGGEGRGVGSLSRGSSQDVSEVGLLEKLLNQERTARYDLEMHIESLRRQKTSVMDLNTELKEDLATARKSLEEEKEKYAKLEAVWTKANLSFISTQDQLKQKLKDVKVSDERNLKAALEPVGAYSPRPSSPTQETHTHTTDDRMSMRPGGRGRGRKRTVSWSVGDDHTEEKEDLTVWKAITEQLQRLLSQQHHDLQSKEAAVTAYEKQLERTQGQLMSDIDEKDNQIFILRHEIQKIQATLLRERYAAENMKRKLATAKESMKNQVTELHSSEAKVQQKHKVFKEKFTETRHDIQKQLASFTEERTSLYGIISQREEEYACLKDLQTSEKIAYQSELDQLKKEKAEAELNVASTMEELTRLREQKVANESRLSAELSELREVVSTAKQEKDNLESQLLSSLNENTQLEKERHFAILSNTNFQEKSKDYIEENIFRISELEHEKEENAKTIHELKTQLSQLKKQLANNELVQKDFVQLSQSLQTRLVEVESRQQEEELIKLTSQDST</sequence>
<feature type="compositionally biased region" description="Low complexity" evidence="2">
    <location>
        <begin position="256"/>
        <end position="275"/>
    </location>
</feature>
<feature type="region of interest" description="Disordered" evidence="2">
    <location>
        <begin position="219"/>
        <end position="275"/>
    </location>
</feature>
<dbReference type="Gene3D" id="1.20.5.730">
    <property type="entry name" value="Single helix bin"/>
    <property type="match status" value="1"/>
</dbReference>
<gene>
    <name evidence="4" type="primary">100632415</name>
</gene>
<feature type="compositionally biased region" description="Gly residues" evidence="2">
    <location>
        <begin position="364"/>
        <end position="373"/>
    </location>
</feature>
<dbReference type="GO" id="GO:0006897">
    <property type="term" value="P:endocytosis"/>
    <property type="evidence" value="ECO:0007669"/>
    <property type="project" value="InterPro"/>
</dbReference>
<evidence type="ECO:0000256" key="1">
    <source>
        <dbReference type="SAM" id="Coils"/>
    </source>
</evidence>
<dbReference type="GO" id="GO:0005096">
    <property type="term" value="F:GTPase activator activity"/>
    <property type="evidence" value="ECO:0007669"/>
    <property type="project" value="InterPro"/>
</dbReference>
<feature type="compositionally biased region" description="Polar residues" evidence="2">
    <location>
        <begin position="223"/>
        <end position="234"/>
    </location>
</feature>
<feature type="region of interest" description="Disordered" evidence="2">
    <location>
        <begin position="1"/>
        <end position="90"/>
    </location>
</feature>
<dbReference type="AlphaFoldDB" id="A0A1X7UN29"/>
<dbReference type="PANTHER" id="PTHR31179">
    <property type="entry name" value="RAB GTPASE-BINDING EFFECTOR PROTEIN"/>
    <property type="match status" value="1"/>
</dbReference>
<evidence type="ECO:0000256" key="2">
    <source>
        <dbReference type="SAM" id="MobiDB-lite"/>
    </source>
</evidence>
<feature type="compositionally biased region" description="Low complexity" evidence="2">
    <location>
        <begin position="1"/>
        <end position="32"/>
    </location>
</feature>
<feature type="compositionally biased region" description="Basic and acidic residues" evidence="2">
    <location>
        <begin position="500"/>
        <end position="510"/>
    </location>
</feature>
<keyword evidence="1" id="KW-0175">Coiled coil</keyword>
<dbReference type="InterPro" id="IPR003914">
    <property type="entry name" value="Rabaptin"/>
</dbReference>
<dbReference type="GO" id="GO:0008083">
    <property type="term" value="F:growth factor activity"/>
    <property type="evidence" value="ECO:0007669"/>
    <property type="project" value="InterPro"/>
</dbReference>
<name>A0A1X7UN29_AMPQE</name>
<feature type="coiled-coil region" evidence="1">
    <location>
        <begin position="408"/>
        <end position="449"/>
    </location>
</feature>
<feature type="coiled-coil region" evidence="1">
    <location>
        <begin position="801"/>
        <end position="835"/>
    </location>
</feature>
<feature type="domain" description="Rabaptin coiled-coil" evidence="3">
    <location>
        <begin position="384"/>
        <end position="471"/>
    </location>
</feature>
<dbReference type="PANTHER" id="PTHR31179:SF7">
    <property type="entry name" value="FYVE-TYPE DOMAIN-CONTAINING PROTEIN"/>
    <property type="match status" value="1"/>
</dbReference>
<organism evidence="4">
    <name type="scientific">Amphimedon queenslandica</name>
    <name type="common">Sponge</name>
    <dbReference type="NCBI Taxonomy" id="400682"/>
    <lineage>
        <taxon>Eukaryota</taxon>
        <taxon>Metazoa</taxon>
        <taxon>Porifera</taxon>
        <taxon>Demospongiae</taxon>
        <taxon>Heteroscleromorpha</taxon>
        <taxon>Haplosclerida</taxon>
        <taxon>Niphatidae</taxon>
        <taxon>Amphimedon</taxon>
    </lineage>
</organism>
<dbReference type="OrthoDB" id="79940at2759"/>
<dbReference type="Pfam" id="PF03528">
    <property type="entry name" value="Rabaptin"/>
    <property type="match status" value="2"/>
</dbReference>
<reference evidence="4" key="2">
    <citation type="submission" date="2017-05" db="UniProtKB">
        <authorList>
            <consortium name="EnsemblMetazoa"/>
        </authorList>
    </citation>
    <scope>IDENTIFICATION</scope>
</reference>
<feature type="coiled-coil region" evidence="1">
    <location>
        <begin position="688"/>
        <end position="775"/>
    </location>
</feature>
<dbReference type="EnsemblMetazoa" id="XM_003387339.3">
    <property type="protein sequence ID" value="XP_003387387.1"/>
    <property type="gene ID" value="LOC100632415"/>
</dbReference>
<dbReference type="STRING" id="400682.A0A1X7UN29"/>
<dbReference type="Proteomes" id="UP000007879">
    <property type="component" value="Unassembled WGS sequence"/>
</dbReference>
<dbReference type="InParanoid" id="A0A1X7UN29"/>
<keyword evidence="5" id="KW-1185">Reference proteome</keyword>
<dbReference type="EnsemblMetazoa" id="Aqu2.1.28822_001">
    <property type="protein sequence ID" value="Aqu2.1.28822_001"/>
    <property type="gene ID" value="Aqu2.1.28822"/>
</dbReference>
<feature type="region of interest" description="Disordered" evidence="2">
    <location>
        <begin position="482"/>
        <end position="530"/>
    </location>
</feature>
<reference evidence="5" key="1">
    <citation type="journal article" date="2010" name="Nature">
        <title>The Amphimedon queenslandica genome and the evolution of animal complexity.</title>
        <authorList>
            <person name="Srivastava M."/>
            <person name="Simakov O."/>
            <person name="Chapman J."/>
            <person name="Fahey B."/>
            <person name="Gauthier M.E."/>
            <person name="Mitros T."/>
            <person name="Richards G.S."/>
            <person name="Conaco C."/>
            <person name="Dacre M."/>
            <person name="Hellsten U."/>
            <person name="Larroux C."/>
            <person name="Putnam N.H."/>
            <person name="Stanke M."/>
            <person name="Adamska M."/>
            <person name="Darling A."/>
            <person name="Degnan S.M."/>
            <person name="Oakley T.H."/>
            <person name="Plachetzki D.C."/>
            <person name="Zhai Y."/>
            <person name="Adamski M."/>
            <person name="Calcino A."/>
            <person name="Cummins S.F."/>
            <person name="Goodstein D.M."/>
            <person name="Harris C."/>
            <person name="Jackson D.J."/>
            <person name="Leys S.P."/>
            <person name="Shu S."/>
            <person name="Woodcroft B.J."/>
            <person name="Vervoort M."/>
            <person name="Kosik K.S."/>
            <person name="Manning G."/>
            <person name="Degnan B.M."/>
            <person name="Rokhsar D.S."/>
        </authorList>
    </citation>
    <scope>NUCLEOTIDE SEQUENCE [LARGE SCALE GENOMIC DNA]</scope>
</reference>
<protein>
    <recommendedName>
        <fullName evidence="3">Rabaptin coiled-coil domain-containing protein</fullName>
    </recommendedName>
</protein>